<dbReference type="InterPro" id="IPR050317">
    <property type="entry name" value="Plant_Fungal_Acyltransferase"/>
</dbReference>
<name>A0AAV8TM49_9ROSI</name>
<keyword evidence="3" id="KW-0012">Acyltransferase</keyword>
<comment type="similarity">
    <text evidence="1">Belongs to the plant acyltransferase family.</text>
</comment>
<dbReference type="FunFam" id="3.30.559.10:FF:000008">
    <property type="entry name" value="Tryptamine hydroxycinnamoyl transferase"/>
    <property type="match status" value="1"/>
</dbReference>
<dbReference type="PANTHER" id="PTHR31642">
    <property type="entry name" value="TRICHOTHECENE 3-O-ACETYLTRANSFERASE"/>
    <property type="match status" value="1"/>
</dbReference>
<dbReference type="Pfam" id="PF02458">
    <property type="entry name" value="Transferase"/>
    <property type="match status" value="1"/>
</dbReference>
<dbReference type="Proteomes" id="UP001159364">
    <property type="component" value="Linkage Group LG04"/>
</dbReference>
<evidence type="ECO:0000256" key="2">
    <source>
        <dbReference type="ARBA" id="ARBA00022679"/>
    </source>
</evidence>
<sequence length="471" mass="53148">MKVVIKETSVVRPFEDTPKRRLWLSSIDVMYTRRAHTPLLFFYKFTGSGNFFDPEVVKESLSKVLVLYYPVAGRLGRDENGRIEIGCNGDGVLYAEAVADCAMPEPGDLGPDDVGLLQVLPPVSYNSSHDVSSFPLLVVQVTRFSCGSVCLGIGWHHNLADGIHFLTSWSSLAQGHPINRPILLDRTSLRSRVCSYTPTFHHPEYDKFPVMNGISTLQVRSLTSQTNSEVIFEITRDQIKALMPVRDQKEESDKTKYTYFEILTAFIWRTACRARNLSDGQATKLRFAVDGRSRLNPPLPPDYFGNAIFSCTTMAVSGELLSEPFVETVDRIHKAIIRMDDEYLRSAVEFLENKGDLTSIMHDPGVCACPNLNIVSWTKLPFHAVDFGWGRADMKPTKMFDGKGLIMINPKDEESLMLDICLEANHMQAFKSCSVLHFRAIQWPSCNSNIFTPNIELCFLILQYLIFCFSL</sequence>
<proteinExistence type="inferred from homology"/>
<comment type="caution">
    <text evidence="4">The sequence shown here is derived from an EMBL/GenBank/DDBJ whole genome shotgun (WGS) entry which is preliminary data.</text>
</comment>
<keyword evidence="2" id="KW-0808">Transferase</keyword>
<evidence type="ECO:0000313" key="4">
    <source>
        <dbReference type="EMBL" id="KAJ8767982.1"/>
    </source>
</evidence>
<dbReference type="PANTHER" id="PTHR31642:SF158">
    <property type="entry name" value="N-BENZOYLTRANSFERASE PROTEIN, PUTATIVE-RELATED"/>
    <property type="match status" value="1"/>
</dbReference>
<evidence type="ECO:0000313" key="5">
    <source>
        <dbReference type="Proteomes" id="UP001159364"/>
    </source>
</evidence>
<dbReference type="EMBL" id="JAIWQS010000004">
    <property type="protein sequence ID" value="KAJ8767982.1"/>
    <property type="molecule type" value="Genomic_DNA"/>
</dbReference>
<protein>
    <submittedName>
        <fullName evidence="4">Uncharacterized protein</fullName>
    </submittedName>
</protein>
<reference evidence="4 5" key="1">
    <citation type="submission" date="2021-09" db="EMBL/GenBank/DDBJ databases">
        <title>Genomic insights and catalytic innovation underlie evolution of tropane alkaloids biosynthesis.</title>
        <authorList>
            <person name="Wang Y.-J."/>
            <person name="Tian T."/>
            <person name="Huang J.-P."/>
            <person name="Huang S.-X."/>
        </authorList>
    </citation>
    <scope>NUCLEOTIDE SEQUENCE [LARGE SCALE GENOMIC DNA]</scope>
    <source>
        <strain evidence="4">KIB-2018</strain>
        <tissue evidence="4">Leaf</tissue>
    </source>
</reference>
<evidence type="ECO:0000256" key="3">
    <source>
        <dbReference type="ARBA" id="ARBA00023315"/>
    </source>
</evidence>
<evidence type="ECO:0000256" key="1">
    <source>
        <dbReference type="ARBA" id="ARBA00009861"/>
    </source>
</evidence>
<gene>
    <name evidence="4" type="ORF">K2173_020922</name>
</gene>
<dbReference type="InterPro" id="IPR023213">
    <property type="entry name" value="CAT-like_dom_sf"/>
</dbReference>
<dbReference type="Gene3D" id="3.30.559.10">
    <property type="entry name" value="Chloramphenicol acetyltransferase-like domain"/>
    <property type="match status" value="2"/>
</dbReference>
<organism evidence="4 5">
    <name type="scientific">Erythroxylum novogranatense</name>
    <dbReference type="NCBI Taxonomy" id="1862640"/>
    <lineage>
        <taxon>Eukaryota</taxon>
        <taxon>Viridiplantae</taxon>
        <taxon>Streptophyta</taxon>
        <taxon>Embryophyta</taxon>
        <taxon>Tracheophyta</taxon>
        <taxon>Spermatophyta</taxon>
        <taxon>Magnoliopsida</taxon>
        <taxon>eudicotyledons</taxon>
        <taxon>Gunneridae</taxon>
        <taxon>Pentapetalae</taxon>
        <taxon>rosids</taxon>
        <taxon>fabids</taxon>
        <taxon>Malpighiales</taxon>
        <taxon>Erythroxylaceae</taxon>
        <taxon>Erythroxylum</taxon>
    </lineage>
</organism>
<dbReference type="AlphaFoldDB" id="A0AAV8TM49"/>
<accession>A0AAV8TM49</accession>
<keyword evidence="5" id="KW-1185">Reference proteome</keyword>
<dbReference type="GO" id="GO:0016747">
    <property type="term" value="F:acyltransferase activity, transferring groups other than amino-acyl groups"/>
    <property type="evidence" value="ECO:0007669"/>
    <property type="project" value="TreeGrafter"/>
</dbReference>